<sequence>MKPLPENIVLGEKLNHRKISLTSECNLYWCVLASFAFSGSTCAVVSGIKDLTVKSAHQLALDDTIFWNFTLNEDSLNDFGIVKPEYISSLLLPKLQQNNIETKMGYWSAENATEAYIKTMKMGKRANEPDVAEFISAIAAGNNAKLMVVACAATADSTTLGLIAASHQTGGRLICIVKGIEELHASKQALSSDANQVEFVVGNAQFLLSNEYKSADLVVIDCNLENHEGILGAMQNEREKGTIVLGYNAFWKDSWLWSRPNSHLLPIGEGLLLMRIAGHSDYSGGKNGGDGGSRGGRQSHWVVKVDKSTGEEHVFRVKSRGGRVFKA</sequence>
<reference evidence="1 2" key="2">
    <citation type="journal article" date="2022" name="Mol. Ecol. Resour.">
        <title>The genomes of chicory, endive, great burdock and yacon provide insights into Asteraceae paleo-polyploidization history and plant inulin production.</title>
        <authorList>
            <person name="Fan W."/>
            <person name="Wang S."/>
            <person name="Wang H."/>
            <person name="Wang A."/>
            <person name="Jiang F."/>
            <person name="Liu H."/>
            <person name="Zhao H."/>
            <person name="Xu D."/>
            <person name="Zhang Y."/>
        </authorList>
    </citation>
    <scope>NUCLEOTIDE SEQUENCE [LARGE SCALE GENOMIC DNA]</scope>
    <source>
        <strain evidence="2">cv. Punajuju</strain>
        <tissue evidence="1">Leaves</tissue>
    </source>
</reference>
<keyword evidence="2" id="KW-1185">Reference proteome</keyword>
<reference evidence="2" key="1">
    <citation type="journal article" date="2022" name="Mol. Ecol. Resour.">
        <title>The genomes of chicory, endive, great burdock and yacon provide insights into Asteraceae palaeo-polyploidization history and plant inulin production.</title>
        <authorList>
            <person name="Fan W."/>
            <person name="Wang S."/>
            <person name="Wang H."/>
            <person name="Wang A."/>
            <person name="Jiang F."/>
            <person name="Liu H."/>
            <person name="Zhao H."/>
            <person name="Xu D."/>
            <person name="Zhang Y."/>
        </authorList>
    </citation>
    <scope>NUCLEOTIDE SEQUENCE [LARGE SCALE GENOMIC DNA]</scope>
    <source>
        <strain evidence="2">cv. Punajuju</strain>
    </source>
</reference>
<proteinExistence type="predicted"/>
<organism evidence="1 2">
    <name type="scientific">Cichorium intybus</name>
    <name type="common">Chicory</name>
    <dbReference type="NCBI Taxonomy" id="13427"/>
    <lineage>
        <taxon>Eukaryota</taxon>
        <taxon>Viridiplantae</taxon>
        <taxon>Streptophyta</taxon>
        <taxon>Embryophyta</taxon>
        <taxon>Tracheophyta</taxon>
        <taxon>Spermatophyta</taxon>
        <taxon>Magnoliopsida</taxon>
        <taxon>eudicotyledons</taxon>
        <taxon>Gunneridae</taxon>
        <taxon>Pentapetalae</taxon>
        <taxon>asterids</taxon>
        <taxon>campanulids</taxon>
        <taxon>Asterales</taxon>
        <taxon>Asteraceae</taxon>
        <taxon>Cichorioideae</taxon>
        <taxon>Cichorieae</taxon>
        <taxon>Cichoriinae</taxon>
        <taxon>Cichorium</taxon>
    </lineage>
</organism>
<dbReference type="EMBL" id="CM042012">
    <property type="protein sequence ID" value="KAI3751033.1"/>
    <property type="molecule type" value="Genomic_DNA"/>
</dbReference>
<dbReference type="Proteomes" id="UP001055811">
    <property type="component" value="Linkage Group LG04"/>
</dbReference>
<accession>A0ACB9DX56</accession>
<comment type="caution">
    <text evidence="1">The sequence shown here is derived from an EMBL/GenBank/DDBJ whole genome shotgun (WGS) entry which is preliminary data.</text>
</comment>
<protein>
    <submittedName>
        <fullName evidence="1">Uncharacterized protein</fullName>
    </submittedName>
</protein>
<evidence type="ECO:0000313" key="1">
    <source>
        <dbReference type="EMBL" id="KAI3751033.1"/>
    </source>
</evidence>
<name>A0ACB9DX56_CICIN</name>
<evidence type="ECO:0000313" key="2">
    <source>
        <dbReference type="Proteomes" id="UP001055811"/>
    </source>
</evidence>
<gene>
    <name evidence="1" type="ORF">L2E82_22037</name>
</gene>